<evidence type="ECO:0000256" key="6">
    <source>
        <dbReference type="ARBA" id="ARBA00023274"/>
    </source>
</evidence>
<evidence type="ECO:0000259" key="10">
    <source>
        <dbReference type="Pfam" id="PF25789"/>
    </source>
</evidence>
<dbReference type="InterPro" id="IPR007244">
    <property type="entry name" value="Naa35_N"/>
</dbReference>
<sequence>MALRRITPRRRPVLPVPRAFSSSPPFPPPPPPANDPDPDAAQPPSSSPPPNSGAPRNPESSFFQDIKDRLRSSPTSPSPRRIPTTLPRPDPARGAPSSGPPIGDIRRMLQNFRLTGSTSDAPSTSAPGSNPSFMDLLKNHLDQGANARQAELGFNAIGESLKRPRPPKPFITPSSRNIFCRELERTSKALGARQEENGSAIELKGSYSYEELGKRLGELRPAGAGKDGKEWFSLKELQGRIAKLAEQESQLAGPFSEMRRGIRNLQKQGKPGRPVNIQALLNPVGQPTPDYMSGPPQVELLEKYFHPDHMSSEEKMKLELQRVRDEFKMSENDCGSARVQIAQLTLKIKHLSTVLHKKDKHSRKGLQEMVQRRKKYLKYLRRTDWDSYCLVLSKLGLRDVPEYKAPDYKSKATTKAKSKKSKSKGKKRKAATRPAVLGQRLVGCALVPRPPSHHATSKNIPPIPNPSAAAAAAAAVAKEQERDTAYPLVAAPDLAAARLSSMEARSSSSAAAVPPPLSIPSSSDQCVWADASPLLAAACRDLEDGELVHGENFSLFAAMSALEIMDPKMDSGIERSRYNSIDEAIEDGVAPIPLSLDRTLDVQRSIDVMDHLFSCEATWHKGHTLAQTVFTCIYLMRMERTSSHAVLNSFCRILRATCNAVISAVSTARTHEEEDLFTMSFGLPLRDEGDDKCLSILNSVEEIISRQLRACKAQALSKKKTLEGLESLQDNPDLEEDYCRALLCRLRFRKHFYHVIMCMRKPHGRGLELARKHVASCLTELNLMHKSRKFLKSQSSTMVQQSDGNCTTASGCQPVGFDVSLNSRLLSPTPPRAVKVLSWSNAIRYFERLLHDLDVICALSLNPVLDNVLHFIVQFQKTVPDLVPRAFLQVGHTYILRRPSALQLLCMTSLQLIVLTLLVQDGKLYGEYFFSDVISRALSLPDIIGDKEFQMNEFVVQLVGYQPDKNSLYKHCMATAQAWEEFAGLEYYFHTARRKGKKKKDHLKDSARDMAFSSSCLLPQCYLLLSEGLSMMLAVLRNESRSFQLPSIFNTEQERFMQHFDLLLKARVPEHISFYSFKESSSRAGMSDLVKYNFFKEIQKIVPSLRGSFASEPEKLAEVRRIEQVAEHNRIALNIISQVGAGDPSLRVSFEFTHHPHFAVAVVKRS</sequence>
<dbReference type="GO" id="GO:0006412">
    <property type="term" value="P:translation"/>
    <property type="evidence" value="ECO:0007669"/>
    <property type="project" value="InterPro"/>
</dbReference>
<dbReference type="GO" id="GO:0031417">
    <property type="term" value="C:NatC complex"/>
    <property type="evidence" value="ECO:0007669"/>
    <property type="project" value="InterPro"/>
</dbReference>
<dbReference type="SUPFAM" id="SSF47060">
    <property type="entry name" value="S15/NS1 RNA-binding domain"/>
    <property type="match status" value="1"/>
</dbReference>
<dbReference type="HAMAP" id="MF_01343_B">
    <property type="entry name" value="Ribosomal_uS15_B"/>
    <property type="match status" value="1"/>
</dbReference>
<evidence type="ECO:0000256" key="2">
    <source>
        <dbReference type="ARBA" id="ARBA00006289"/>
    </source>
</evidence>
<dbReference type="PANTHER" id="PTHR21373:SF0">
    <property type="entry name" value="N-ALPHA-ACETYLTRANSFERASE 35, NATC AUXILIARY SUBUNIT"/>
    <property type="match status" value="1"/>
</dbReference>
<comment type="similarity">
    <text evidence="2">Belongs to the MAK10 family.</text>
</comment>
<dbReference type="Pfam" id="PF04112">
    <property type="entry name" value="Mak10"/>
    <property type="match status" value="1"/>
</dbReference>
<feature type="domain" description="NAA35-like TPR repeats" evidence="10">
    <location>
        <begin position="990"/>
        <end position="1161"/>
    </location>
</feature>
<name>A0A1D6QBY1_MAIZE</name>
<evidence type="ECO:0000259" key="9">
    <source>
        <dbReference type="Pfam" id="PF04112"/>
    </source>
</evidence>
<feature type="compositionally biased region" description="Basic residues" evidence="8">
    <location>
        <begin position="1"/>
        <end position="12"/>
    </location>
</feature>
<protein>
    <recommendedName>
        <fullName evidence="7">Small ribosomal subunit protein uS15c</fullName>
    </recommendedName>
</protein>
<dbReference type="PANTHER" id="PTHR21373">
    <property type="entry name" value="GLUCOSE REPRESSIBLE PROTEIN MAK10"/>
    <property type="match status" value="1"/>
</dbReference>
<dbReference type="GO" id="GO:0005840">
    <property type="term" value="C:ribosome"/>
    <property type="evidence" value="ECO:0007669"/>
    <property type="project" value="UniProtKB-KW"/>
</dbReference>
<dbReference type="Pfam" id="PF00312">
    <property type="entry name" value="Ribosomal_S15"/>
    <property type="match status" value="1"/>
</dbReference>
<evidence type="ECO:0000256" key="7">
    <source>
        <dbReference type="ARBA" id="ARBA00035250"/>
    </source>
</evidence>
<feature type="compositionally biased region" description="Pro residues" evidence="8">
    <location>
        <begin position="24"/>
        <end position="35"/>
    </location>
</feature>
<evidence type="ECO:0000256" key="4">
    <source>
        <dbReference type="ARBA" id="ARBA00022490"/>
    </source>
</evidence>
<dbReference type="CDD" id="cd00353">
    <property type="entry name" value="Ribosomal_S15p_S13e"/>
    <property type="match status" value="1"/>
</dbReference>
<feature type="region of interest" description="Disordered" evidence="8">
    <location>
        <begin position="409"/>
        <end position="433"/>
    </location>
</feature>
<keyword evidence="5" id="KW-0689">Ribosomal protein</keyword>
<feature type="domain" description="NAA35-like TPR repeats" evidence="10">
    <location>
        <begin position="856"/>
        <end position="959"/>
    </location>
</feature>
<accession>A0A1D6QBY1</accession>
<feature type="region of interest" description="Disordered" evidence="8">
    <location>
        <begin position="1"/>
        <end position="104"/>
    </location>
</feature>
<dbReference type="EMBL" id="CM000780">
    <property type="protein sequence ID" value="AQK55751.1"/>
    <property type="molecule type" value="Genomic_DNA"/>
</dbReference>
<dbReference type="InterPro" id="IPR005290">
    <property type="entry name" value="Ribosomal_uS15_bac-type"/>
</dbReference>
<evidence type="ECO:0000256" key="8">
    <source>
        <dbReference type="SAM" id="MobiDB-lite"/>
    </source>
</evidence>
<feature type="domain" description="NAA35-like N-terminal" evidence="9">
    <location>
        <begin position="545"/>
        <end position="687"/>
    </location>
</feature>
<keyword evidence="4" id="KW-0963">Cytoplasm</keyword>
<dbReference type="InterPro" id="IPR000589">
    <property type="entry name" value="Ribosomal_uS15"/>
</dbReference>
<dbReference type="SMART" id="SM01387">
    <property type="entry name" value="Ribosomal_S15"/>
    <property type="match status" value="1"/>
</dbReference>
<dbReference type="InterPro" id="IPR009068">
    <property type="entry name" value="uS15_NS1_RNA-bd_sf"/>
</dbReference>
<dbReference type="NCBIfam" id="TIGR00952">
    <property type="entry name" value="S15_bact"/>
    <property type="match status" value="1"/>
</dbReference>
<dbReference type="ExpressionAtlas" id="A0A1D6QBY1">
    <property type="expression patterns" value="baseline and differential"/>
</dbReference>
<organism evidence="11">
    <name type="scientific">Zea mays</name>
    <name type="common">Maize</name>
    <dbReference type="NCBI Taxonomy" id="4577"/>
    <lineage>
        <taxon>Eukaryota</taxon>
        <taxon>Viridiplantae</taxon>
        <taxon>Streptophyta</taxon>
        <taxon>Embryophyta</taxon>
        <taxon>Tracheophyta</taxon>
        <taxon>Spermatophyta</taxon>
        <taxon>Magnoliopsida</taxon>
        <taxon>Liliopsida</taxon>
        <taxon>Poales</taxon>
        <taxon>Poaceae</taxon>
        <taxon>PACMAD clade</taxon>
        <taxon>Panicoideae</taxon>
        <taxon>Andropogonodae</taxon>
        <taxon>Andropogoneae</taxon>
        <taxon>Tripsacinae</taxon>
        <taxon>Zea</taxon>
    </lineage>
</organism>
<gene>
    <name evidence="11" type="ORF">ZEAMMB73_Zm00001d052009</name>
</gene>
<dbReference type="InterPro" id="IPR057983">
    <property type="entry name" value="NAA35-like_N"/>
</dbReference>
<comment type="similarity">
    <text evidence="3">Belongs to the universal ribosomal protein uS15 family.</text>
</comment>
<evidence type="ECO:0000313" key="11">
    <source>
        <dbReference type="EMBL" id="AQK55751.1"/>
    </source>
</evidence>
<dbReference type="Pfam" id="PF25789">
    <property type="entry name" value="TPR_NAA35"/>
    <property type="match status" value="2"/>
</dbReference>
<feature type="compositionally biased region" description="Low complexity" evidence="8">
    <location>
        <begin position="72"/>
        <end position="87"/>
    </location>
</feature>
<evidence type="ECO:0000256" key="3">
    <source>
        <dbReference type="ARBA" id="ARBA00008434"/>
    </source>
</evidence>
<feature type="compositionally biased region" description="Basic residues" evidence="8">
    <location>
        <begin position="412"/>
        <end position="431"/>
    </location>
</feature>
<evidence type="ECO:0000256" key="1">
    <source>
        <dbReference type="ARBA" id="ARBA00004496"/>
    </source>
</evidence>
<keyword evidence="6" id="KW-0687">Ribonucleoprotein</keyword>
<dbReference type="GO" id="GO:0003735">
    <property type="term" value="F:structural constituent of ribosome"/>
    <property type="evidence" value="ECO:0007669"/>
    <property type="project" value="InterPro"/>
</dbReference>
<reference evidence="11" key="1">
    <citation type="submission" date="2015-12" db="EMBL/GenBank/DDBJ databases">
        <title>Update maize B73 reference genome by single molecule sequencing technologies.</title>
        <authorList>
            <consortium name="Maize Genome Sequencing Project"/>
            <person name="Ware D."/>
        </authorList>
    </citation>
    <scope>NUCLEOTIDE SEQUENCE</scope>
    <source>
        <tissue evidence="11">Seedling</tissue>
    </source>
</reference>
<dbReference type="GO" id="GO:1990904">
    <property type="term" value="C:ribonucleoprotein complex"/>
    <property type="evidence" value="ECO:0007669"/>
    <property type="project" value="UniProtKB-KW"/>
</dbReference>
<dbReference type="AlphaFoldDB" id="A0A1D6QBY1"/>
<proteinExistence type="inferred from homology"/>
<evidence type="ECO:0000256" key="5">
    <source>
        <dbReference type="ARBA" id="ARBA00022980"/>
    </source>
</evidence>
<dbReference type="InterPro" id="IPR057982">
    <property type="entry name" value="TPR_NAA35"/>
</dbReference>
<comment type="subcellular location">
    <subcellularLocation>
        <location evidence="1">Cytoplasm</location>
    </subcellularLocation>
</comment>
<dbReference type="Gene3D" id="1.10.287.10">
    <property type="entry name" value="S15/NS1, RNA-binding"/>
    <property type="match status" value="1"/>
</dbReference>